<organism evidence="1">
    <name type="scientific">candidate division WOR-3 bacterium</name>
    <dbReference type="NCBI Taxonomy" id="2052148"/>
    <lineage>
        <taxon>Bacteria</taxon>
        <taxon>Bacteria division WOR-3</taxon>
    </lineage>
</organism>
<evidence type="ECO:0000313" key="1">
    <source>
        <dbReference type="EMBL" id="HGW91943.1"/>
    </source>
</evidence>
<proteinExistence type="predicted"/>
<reference evidence="1" key="1">
    <citation type="journal article" date="2020" name="mSystems">
        <title>Genome- and Community-Level Interaction Insights into Carbon Utilization and Element Cycling Functions of Hydrothermarchaeota in Hydrothermal Sediment.</title>
        <authorList>
            <person name="Zhou Z."/>
            <person name="Liu Y."/>
            <person name="Xu W."/>
            <person name="Pan J."/>
            <person name="Luo Z.H."/>
            <person name="Li M."/>
        </authorList>
    </citation>
    <scope>NUCLEOTIDE SEQUENCE [LARGE SCALE GENOMIC DNA]</scope>
    <source>
        <strain evidence="1">SpSt-780</strain>
    </source>
</reference>
<name>A0A7C4Y642_UNCW3</name>
<sequence length="177" mass="21138">MVFFAGDRRLRKDEYENGYGNIIGIDTRIKFLKNYVFSYKGVYSNTKEPEDSNIFKGIGIKFKNYTDKFDGERFSGFTNRLDLSAIFKYLNFHLYHWEVSPTFRSDIGYITNNNLKTTGITLDPVFYLNRFSISTINLHFAYCKEENFEKILKEEWFNGSWNINFSFFQSYLKMNYI</sequence>
<accession>A0A7C4Y642</accession>
<comment type="caution">
    <text evidence="1">The sequence shown here is derived from an EMBL/GenBank/DDBJ whole genome shotgun (WGS) entry which is preliminary data.</text>
</comment>
<dbReference type="EMBL" id="DTHG01000067">
    <property type="protein sequence ID" value="HGW91943.1"/>
    <property type="molecule type" value="Genomic_DNA"/>
</dbReference>
<dbReference type="AlphaFoldDB" id="A0A7C4Y642"/>
<gene>
    <name evidence="1" type="ORF">ENV67_05315</name>
</gene>
<protein>
    <submittedName>
        <fullName evidence="1">Uncharacterized protein</fullName>
    </submittedName>
</protein>